<accession>A0ABR1ULD6</accession>
<evidence type="ECO:0000256" key="1">
    <source>
        <dbReference type="SAM" id="Coils"/>
    </source>
</evidence>
<organism evidence="2 3">
    <name type="scientific">Apiospora phragmitis</name>
    <dbReference type="NCBI Taxonomy" id="2905665"/>
    <lineage>
        <taxon>Eukaryota</taxon>
        <taxon>Fungi</taxon>
        <taxon>Dikarya</taxon>
        <taxon>Ascomycota</taxon>
        <taxon>Pezizomycotina</taxon>
        <taxon>Sordariomycetes</taxon>
        <taxon>Xylariomycetidae</taxon>
        <taxon>Amphisphaeriales</taxon>
        <taxon>Apiosporaceae</taxon>
        <taxon>Apiospora</taxon>
    </lineage>
</organism>
<protein>
    <submittedName>
        <fullName evidence="2">Uncharacterized protein</fullName>
    </submittedName>
</protein>
<gene>
    <name evidence="2" type="ORF">PG994_009343</name>
</gene>
<dbReference type="Proteomes" id="UP001480595">
    <property type="component" value="Unassembled WGS sequence"/>
</dbReference>
<dbReference type="GeneID" id="92093815"/>
<name>A0ABR1ULD6_9PEZI</name>
<feature type="coiled-coil region" evidence="1">
    <location>
        <begin position="111"/>
        <end position="149"/>
    </location>
</feature>
<keyword evidence="1" id="KW-0175">Coiled coil</keyword>
<proteinExistence type="predicted"/>
<sequence>MVDTPTPPAKHLRYIFNGIFPPRFGLNWISSVKFICRADNSLLSLGRIPVSLMSRQFRTRALLSHLGARRVEQDHDSSSMDMVIEDGGTTRSTFPTIDDYGVGQSKLVMMAMEIEKEIENEKHQLRQAMADAKCETRRLQQDLTETRNELSGTQKHLLCMQENRELLAENAACSELKEIIGSVDHWIGQHITPIFTTDTYSKQALSFARNNYFEGVICMVQDDPDLNLVAHLPETGEDVVHACILHWITQNIFHNGLRGISEALVNFTEEQEHSLKQEGEPLYAVRSWKAQAYYAWTKTPLYHSDREKEIYKLTSDLDNNLTMFLAHLEEPRAAVESLRSHIVRPAFALVERMMRSRDSFEVTAEHYRPLAKGQKRERPQIDFDWSECSPPRPLKELGGSICERARPYDAQDTR</sequence>
<dbReference type="EMBL" id="JAQQWL010000009">
    <property type="protein sequence ID" value="KAK8058895.1"/>
    <property type="molecule type" value="Genomic_DNA"/>
</dbReference>
<evidence type="ECO:0000313" key="3">
    <source>
        <dbReference type="Proteomes" id="UP001480595"/>
    </source>
</evidence>
<evidence type="ECO:0000313" key="2">
    <source>
        <dbReference type="EMBL" id="KAK8058895.1"/>
    </source>
</evidence>
<comment type="caution">
    <text evidence="2">The sequence shown here is derived from an EMBL/GenBank/DDBJ whole genome shotgun (WGS) entry which is preliminary data.</text>
</comment>
<dbReference type="RefSeq" id="XP_066714341.1">
    <property type="nucleotide sequence ID" value="XM_066860752.1"/>
</dbReference>
<keyword evidence="3" id="KW-1185">Reference proteome</keyword>
<reference evidence="2 3" key="1">
    <citation type="submission" date="2023-01" db="EMBL/GenBank/DDBJ databases">
        <title>Analysis of 21 Apiospora genomes using comparative genomics revels a genus with tremendous synthesis potential of carbohydrate active enzymes and secondary metabolites.</title>
        <authorList>
            <person name="Sorensen T."/>
        </authorList>
    </citation>
    <scope>NUCLEOTIDE SEQUENCE [LARGE SCALE GENOMIC DNA]</scope>
    <source>
        <strain evidence="2 3">CBS 135458</strain>
    </source>
</reference>